<dbReference type="PANTHER" id="PTHR24421:SF10">
    <property type="entry name" value="NITRATE_NITRITE SENSOR PROTEIN NARQ"/>
    <property type="match status" value="1"/>
</dbReference>
<dbReference type="Proteomes" id="UP001596222">
    <property type="component" value="Unassembled WGS sequence"/>
</dbReference>
<reference evidence="13" key="1">
    <citation type="journal article" date="2019" name="Int. J. Syst. Evol. Microbiol.">
        <title>The Global Catalogue of Microorganisms (GCM) 10K type strain sequencing project: providing services to taxonomists for standard genome sequencing and annotation.</title>
        <authorList>
            <consortium name="The Broad Institute Genomics Platform"/>
            <consortium name="The Broad Institute Genome Sequencing Center for Infectious Disease"/>
            <person name="Wu L."/>
            <person name="Ma J."/>
        </authorList>
    </citation>
    <scope>NUCLEOTIDE SEQUENCE [LARGE SCALE GENOMIC DNA]</scope>
    <source>
        <strain evidence="13">CGMCC 4.1641</strain>
    </source>
</reference>
<keyword evidence="7" id="KW-0067">ATP-binding</keyword>
<dbReference type="InterPro" id="IPR050482">
    <property type="entry name" value="Sensor_HK_TwoCompSys"/>
</dbReference>
<keyword evidence="4" id="KW-0808">Transferase</keyword>
<sequence length="541" mass="55639">MSRRTITASPGALPDALLWAVLAVPGALADLTGVNAPRPWWQSAAGAAVLAVAVAASRARPVLALALAAGLGLATSPSLFTLSYGPALSVLAYLLGRRSAAARPALYAFPAVAAAGTLLVLARDVDPVVEWLVLTGTLLFGAVFPWLAGRYRRQARELVAAGWSRAAQLEREQEIVADRARLRERTRIAQDMHDSLGHELSLIALRAGALQVAPGLDAAHRAAAAELREAAASATDRLRDIIGVLRDAGPAAPAPLTPPDDSLRALVDRAAASGLPVRARLSRGTALPPLVERAAYRVVQEALTNAAKHAPGAEVSVTVTSGAGETSVTVVTGPGPGPAAASPAPGGGTGLLGLRERVALAGGEFTAGPSGDDGGFEVSARLPHEPGLGPAPRPPMAGGSGQPAGLAQAHRTARRRFAVPFALAAAAGAVFVAAAFGWYAYVKGHSVLKPADYAALDVGAPYADVAPFLPDRQVADPPADRAPVGPPAGAECRYYRASGELFVSVDHFRLCFRDGHLVAKSRIPRAGASGAVEQEEKEWPR</sequence>
<comment type="catalytic activity">
    <reaction evidence="1">
        <text>ATP + protein L-histidine = ADP + protein N-phospho-L-histidine.</text>
        <dbReference type="EC" id="2.7.13.3"/>
    </reaction>
</comment>
<dbReference type="Pfam" id="PF02518">
    <property type="entry name" value="HATPase_c"/>
    <property type="match status" value="1"/>
</dbReference>
<dbReference type="EMBL" id="JBHSKJ010000005">
    <property type="protein sequence ID" value="MFC5145012.1"/>
    <property type="molecule type" value="Genomic_DNA"/>
</dbReference>
<feature type="transmembrane region" description="Helical" evidence="10">
    <location>
        <begin position="62"/>
        <end position="93"/>
    </location>
</feature>
<protein>
    <recommendedName>
        <fullName evidence="2">histidine kinase</fullName>
        <ecNumber evidence="2">2.7.13.3</ecNumber>
    </recommendedName>
</protein>
<evidence type="ECO:0000256" key="8">
    <source>
        <dbReference type="ARBA" id="ARBA00023012"/>
    </source>
</evidence>
<comment type="caution">
    <text evidence="12">The sequence shown here is derived from an EMBL/GenBank/DDBJ whole genome shotgun (WGS) entry which is preliminary data.</text>
</comment>
<dbReference type="InterPro" id="IPR011712">
    <property type="entry name" value="Sig_transdc_His_kin_sub3_dim/P"/>
</dbReference>
<evidence type="ECO:0000256" key="3">
    <source>
        <dbReference type="ARBA" id="ARBA00022553"/>
    </source>
</evidence>
<feature type="transmembrane region" description="Helical" evidence="10">
    <location>
        <begin position="417"/>
        <end position="441"/>
    </location>
</feature>
<evidence type="ECO:0000256" key="6">
    <source>
        <dbReference type="ARBA" id="ARBA00022777"/>
    </source>
</evidence>
<dbReference type="CDD" id="cd16917">
    <property type="entry name" value="HATPase_UhpB-NarQ-NarX-like"/>
    <property type="match status" value="1"/>
</dbReference>
<dbReference type="SUPFAM" id="SSF55874">
    <property type="entry name" value="ATPase domain of HSP90 chaperone/DNA topoisomerase II/histidine kinase"/>
    <property type="match status" value="1"/>
</dbReference>
<dbReference type="EC" id="2.7.13.3" evidence="2"/>
<keyword evidence="10" id="KW-0812">Transmembrane</keyword>
<evidence type="ECO:0000256" key="7">
    <source>
        <dbReference type="ARBA" id="ARBA00022840"/>
    </source>
</evidence>
<dbReference type="InterPro" id="IPR003594">
    <property type="entry name" value="HATPase_dom"/>
</dbReference>
<evidence type="ECO:0000256" key="1">
    <source>
        <dbReference type="ARBA" id="ARBA00000085"/>
    </source>
</evidence>
<feature type="region of interest" description="Disordered" evidence="9">
    <location>
        <begin position="381"/>
        <end position="409"/>
    </location>
</feature>
<keyword evidence="10" id="KW-1133">Transmembrane helix</keyword>
<evidence type="ECO:0000313" key="13">
    <source>
        <dbReference type="Proteomes" id="UP001596222"/>
    </source>
</evidence>
<keyword evidence="13" id="KW-1185">Reference proteome</keyword>
<evidence type="ECO:0000256" key="2">
    <source>
        <dbReference type="ARBA" id="ARBA00012438"/>
    </source>
</evidence>
<keyword evidence="5" id="KW-0547">Nucleotide-binding</keyword>
<organism evidence="12 13">
    <name type="scientific">Streptomyces aureoversilis</name>
    <dbReference type="NCBI Taxonomy" id="67277"/>
    <lineage>
        <taxon>Bacteria</taxon>
        <taxon>Bacillati</taxon>
        <taxon>Actinomycetota</taxon>
        <taxon>Actinomycetes</taxon>
        <taxon>Kitasatosporales</taxon>
        <taxon>Streptomycetaceae</taxon>
        <taxon>Streptomyces</taxon>
    </lineage>
</organism>
<dbReference type="RefSeq" id="WP_382039283.1">
    <property type="nucleotide sequence ID" value="NZ_JBHSKJ010000005.1"/>
</dbReference>
<evidence type="ECO:0000259" key="11">
    <source>
        <dbReference type="SMART" id="SM00387"/>
    </source>
</evidence>
<gene>
    <name evidence="12" type="ORF">ACFPP6_10055</name>
</gene>
<feature type="transmembrane region" description="Helical" evidence="10">
    <location>
        <begin position="105"/>
        <end position="122"/>
    </location>
</feature>
<evidence type="ECO:0000256" key="5">
    <source>
        <dbReference type="ARBA" id="ARBA00022741"/>
    </source>
</evidence>
<feature type="domain" description="Histidine kinase/HSP90-like ATPase" evidence="11">
    <location>
        <begin position="290"/>
        <end position="386"/>
    </location>
</feature>
<evidence type="ECO:0000256" key="4">
    <source>
        <dbReference type="ARBA" id="ARBA00022679"/>
    </source>
</evidence>
<accession>A0ABV9ZUI9</accession>
<proteinExistence type="predicted"/>
<name>A0ABV9ZUI9_9ACTN</name>
<dbReference type="SMART" id="SM00387">
    <property type="entry name" value="HATPase_c"/>
    <property type="match status" value="1"/>
</dbReference>
<feature type="compositionally biased region" description="Low complexity" evidence="9">
    <location>
        <begin position="327"/>
        <end position="344"/>
    </location>
</feature>
<keyword evidence="6 12" id="KW-0418">Kinase</keyword>
<dbReference type="Gene3D" id="1.20.5.1930">
    <property type="match status" value="1"/>
</dbReference>
<evidence type="ECO:0000256" key="9">
    <source>
        <dbReference type="SAM" id="MobiDB-lite"/>
    </source>
</evidence>
<dbReference type="InterPro" id="IPR036890">
    <property type="entry name" value="HATPase_C_sf"/>
</dbReference>
<evidence type="ECO:0000313" key="12">
    <source>
        <dbReference type="EMBL" id="MFC5145012.1"/>
    </source>
</evidence>
<dbReference type="GO" id="GO:0016301">
    <property type="term" value="F:kinase activity"/>
    <property type="evidence" value="ECO:0007669"/>
    <property type="project" value="UniProtKB-KW"/>
</dbReference>
<dbReference type="Pfam" id="PF07730">
    <property type="entry name" value="HisKA_3"/>
    <property type="match status" value="1"/>
</dbReference>
<dbReference type="Gene3D" id="3.30.565.10">
    <property type="entry name" value="Histidine kinase-like ATPase, C-terminal domain"/>
    <property type="match status" value="1"/>
</dbReference>
<dbReference type="PANTHER" id="PTHR24421">
    <property type="entry name" value="NITRATE/NITRITE SENSOR PROTEIN NARX-RELATED"/>
    <property type="match status" value="1"/>
</dbReference>
<feature type="transmembrane region" description="Helical" evidence="10">
    <location>
        <begin position="128"/>
        <end position="148"/>
    </location>
</feature>
<keyword evidence="8" id="KW-0902">Two-component regulatory system</keyword>
<feature type="region of interest" description="Disordered" evidence="9">
    <location>
        <begin position="327"/>
        <end position="348"/>
    </location>
</feature>
<evidence type="ECO:0000256" key="10">
    <source>
        <dbReference type="SAM" id="Phobius"/>
    </source>
</evidence>
<keyword evidence="10" id="KW-0472">Membrane</keyword>
<keyword evidence="3" id="KW-0597">Phosphoprotein</keyword>